<feature type="domain" description="Smf/DprA SLOG" evidence="1">
    <location>
        <begin position="21"/>
        <end position="212"/>
    </location>
</feature>
<dbReference type="GO" id="GO:0009294">
    <property type="term" value="P:DNA-mediated transformation"/>
    <property type="evidence" value="ECO:0007669"/>
    <property type="project" value="InterPro"/>
</dbReference>
<evidence type="ECO:0000313" key="3">
    <source>
        <dbReference type="Proteomes" id="UP000646053"/>
    </source>
</evidence>
<dbReference type="Gene3D" id="3.40.50.450">
    <property type="match status" value="1"/>
</dbReference>
<reference evidence="2" key="1">
    <citation type="submission" date="2019-12" db="EMBL/GenBank/DDBJ databases">
        <title>High-Quality draft genome sequences of three cyanobacteria isolated from the limestone walls of the Old Cathedral of Coimbra.</title>
        <authorList>
            <person name="Tiago I."/>
            <person name="Soares F."/>
            <person name="Portugal A."/>
        </authorList>
    </citation>
    <scope>NUCLEOTIDE SEQUENCE</scope>
    <source>
        <strain evidence="2">A</strain>
    </source>
</reference>
<dbReference type="AlphaFoldDB" id="A0A8J8CLP0"/>
<gene>
    <name evidence="2" type="ORF">GS601_21765</name>
</gene>
<dbReference type="EMBL" id="WVIE01000044">
    <property type="protein sequence ID" value="NDJ19881.1"/>
    <property type="molecule type" value="Genomic_DNA"/>
</dbReference>
<accession>A0A8J8CLP0</accession>
<name>A0A8J8CLP0_9CYAN</name>
<proteinExistence type="predicted"/>
<protein>
    <recommendedName>
        <fullName evidence="1">Smf/DprA SLOG domain-containing protein</fullName>
    </recommendedName>
</protein>
<organism evidence="2 3">
    <name type="scientific">Myxacorys almedinensis A</name>
    <dbReference type="NCBI Taxonomy" id="2690445"/>
    <lineage>
        <taxon>Bacteria</taxon>
        <taxon>Bacillati</taxon>
        <taxon>Cyanobacteriota</taxon>
        <taxon>Cyanophyceae</taxon>
        <taxon>Leptolyngbyales</taxon>
        <taxon>Leptolyngbyaceae</taxon>
        <taxon>Myxacorys</taxon>
        <taxon>Myxacorys almedinensis</taxon>
    </lineage>
</organism>
<dbReference type="Proteomes" id="UP000646053">
    <property type="component" value="Unassembled WGS sequence"/>
</dbReference>
<dbReference type="Pfam" id="PF02481">
    <property type="entry name" value="DNA_processg_A"/>
    <property type="match status" value="1"/>
</dbReference>
<dbReference type="InterPro" id="IPR057666">
    <property type="entry name" value="DrpA_SLOG"/>
</dbReference>
<evidence type="ECO:0000259" key="1">
    <source>
        <dbReference type="Pfam" id="PF02481"/>
    </source>
</evidence>
<dbReference type="RefSeq" id="WP_162425406.1">
    <property type="nucleotide sequence ID" value="NZ_WVIE01000044.1"/>
</dbReference>
<sequence length="242" mass="26128">MQQFKPIIDMNIPATTLELQTLTPNDSDYPVALTNCTAFKSPPTLSAIGNLSLIQKPAFGSAVPKVVALFCSIKCPGDLILKTYDLAQSLRDAGIPVISGFHTPIEQDCLKILLRATQPIIYCPARSIHNIRLSSEQKQAIGENRLLLISPFNASYPRATPELAAKRNEMIGAIAHTIFVAYAAPNSKTLAFAQRLIAAGKSVVTFDSSSNSLLQEQGIVGLGVDAIVQRCLDEREFATSTD</sequence>
<evidence type="ECO:0000313" key="2">
    <source>
        <dbReference type="EMBL" id="NDJ19881.1"/>
    </source>
</evidence>
<keyword evidence="3" id="KW-1185">Reference proteome</keyword>
<comment type="caution">
    <text evidence="2">The sequence shown here is derived from an EMBL/GenBank/DDBJ whole genome shotgun (WGS) entry which is preliminary data.</text>
</comment>